<feature type="transmembrane region" description="Helical" evidence="1">
    <location>
        <begin position="56"/>
        <end position="81"/>
    </location>
</feature>
<dbReference type="EMBL" id="JAQAGZ010000005">
    <property type="protein sequence ID" value="MCZ8512718.1"/>
    <property type="molecule type" value="Genomic_DNA"/>
</dbReference>
<evidence type="ECO:0000313" key="3">
    <source>
        <dbReference type="Proteomes" id="UP001527882"/>
    </source>
</evidence>
<keyword evidence="1" id="KW-0472">Membrane</keyword>
<keyword evidence="1" id="KW-1133">Transmembrane helix</keyword>
<dbReference type="Pfam" id="PF10710">
    <property type="entry name" value="DUF2512"/>
    <property type="match status" value="1"/>
</dbReference>
<protein>
    <submittedName>
        <fullName evidence="2">DUF2512 family protein</fullName>
    </submittedName>
</protein>
<name>A0ABT4Q763_9BACL</name>
<keyword evidence="1" id="KW-0812">Transmembrane</keyword>
<dbReference type="Proteomes" id="UP001527882">
    <property type="component" value="Unassembled WGS sequence"/>
</dbReference>
<dbReference type="InterPro" id="IPR019649">
    <property type="entry name" value="DUF2512"/>
</dbReference>
<accession>A0ABT4Q763</accession>
<proteinExistence type="predicted"/>
<reference evidence="2 3" key="1">
    <citation type="submission" date="2022-12" db="EMBL/GenBank/DDBJ databases">
        <title>Draft genome sequence of Paenibacillus sp. dW9.</title>
        <authorList>
            <person name="Choi E.-W."/>
            <person name="Kim D.-U."/>
        </authorList>
    </citation>
    <scope>NUCLEOTIDE SEQUENCE [LARGE SCALE GENOMIC DNA]</scope>
    <source>
        <strain evidence="3">dW9</strain>
    </source>
</reference>
<feature type="transmembrane region" description="Helical" evidence="1">
    <location>
        <begin position="30"/>
        <end position="50"/>
    </location>
</feature>
<sequence length="118" mass="13163">MLSLISKWFLNGLVVVPFLAVFSEATWVQALLTSTAFSIAAYLIGDLWILKFTKNIAASVADVGLAYVFLYMVSSVFGWTLSNAEMITLSMVVGFEEYFFHSLVRTDRMTAADDRSKN</sequence>
<dbReference type="RefSeq" id="WP_269881165.1">
    <property type="nucleotide sequence ID" value="NZ_JAQAGZ010000005.1"/>
</dbReference>
<evidence type="ECO:0000256" key="1">
    <source>
        <dbReference type="SAM" id="Phobius"/>
    </source>
</evidence>
<gene>
    <name evidence="2" type="ORF">O9H85_09885</name>
</gene>
<comment type="caution">
    <text evidence="2">The sequence shown here is derived from an EMBL/GenBank/DDBJ whole genome shotgun (WGS) entry which is preliminary data.</text>
</comment>
<keyword evidence="3" id="KW-1185">Reference proteome</keyword>
<evidence type="ECO:0000313" key="2">
    <source>
        <dbReference type="EMBL" id="MCZ8512718.1"/>
    </source>
</evidence>
<organism evidence="2 3">
    <name type="scientific">Paenibacillus gyeongsangnamensis</name>
    <dbReference type="NCBI Taxonomy" id="3388067"/>
    <lineage>
        <taxon>Bacteria</taxon>
        <taxon>Bacillati</taxon>
        <taxon>Bacillota</taxon>
        <taxon>Bacilli</taxon>
        <taxon>Bacillales</taxon>
        <taxon>Paenibacillaceae</taxon>
        <taxon>Paenibacillus</taxon>
    </lineage>
</organism>